<dbReference type="InterPro" id="IPR021969">
    <property type="entry name" value="DUF3579"/>
</dbReference>
<gene>
    <name evidence="1" type="ORF">PG1C_09600</name>
</gene>
<evidence type="ECO:0008006" key="3">
    <source>
        <dbReference type="Google" id="ProtNLM"/>
    </source>
</evidence>
<accession>A0A0C5JMP6</accession>
<name>A0A0C5JMP6_9PROT</name>
<reference evidence="1 2" key="1">
    <citation type="journal article" date="2015" name="Genome Announc.">
        <title>Complete Genome Sequence of a Novel Bacterium within the Family Rhodocyclaceae That Degrades Polycyclic Aromatic Hydrocarbons.</title>
        <authorList>
            <person name="Singleton D.R."/>
            <person name="Dickey A.N."/>
            <person name="Scholl E.H."/>
            <person name="Wright F.A."/>
            <person name="Aitken M.D."/>
        </authorList>
    </citation>
    <scope>NUCLEOTIDE SEQUENCE [LARGE SCALE GENOMIC DNA]</scope>
    <source>
        <strain evidence="2">PG1-Ca6</strain>
    </source>
</reference>
<organism evidence="1 2">
    <name type="scientific">Rugosibacter aromaticivorans</name>
    <dbReference type="NCBI Taxonomy" id="1565605"/>
    <lineage>
        <taxon>Bacteria</taxon>
        <taxon>Pseudomonadati</taxon>
        <taxon>Pseudomonadota</taxon>
        <taxon>Betaproteobacteria</taxon>
        <taxon>Nitrosomonadales</taxon>
        <taxon>Sterolibacteriaceae</taxon>
        <taxon>Rugosibacter</taxon>
    </lineage>
</organism>
<protein>
    <recommendedName>
        <fullName evidence="3">DUF3579 domain-containing protein</fullName>
    </recommendedName>
</protein>
<dbReference type="HOGENOM" id="CLU_154671_1_0_4"/>
<dbReference type="KEGG" id="rbu:PG1C_09600"/>
<dbReference type="Gene3D" id="3.30.70.2340">
    <property type="entry name" value="Uncharacterised protein PF12112 family, DUF3579"/>
    <property type="match status" value="1"/>
</dbReference>
<keyword evidence="2" id="KW-1185">Reference proteome</keyword>
<evidence type="ECO:0000313" key="1">
    <source>
        <dbReference type="EMBL" id="AJP48626.1"/>
    </source>
</evidence>
<dbReference type="STRING" id="1565605.PG1C_09600"/>
<dbReference type="Proteomes" id="UP000061603">
    <property type="component" value="Chromosome"/>
</dbReference>
<sequence length="91" mass="10217">MTRFQAENFIIIGVTLGGQPFRPSDWAERICGVMSAFGAERRMAYSPHVQPGTHEGYKSVFVNADLYAAEPMAYTFLVNFAKDNQLKVAPW</sequence>
<dbReference type="EMBL" id="CP010554">
    <property type="protein sequence ID" value="AJP48626.1"/>
    <property type="molecule type" value="Genomic_DNA"/>
</dbReference>
<dbReference type="RefSeq" id="WP_202634614.1">
    <property type="nucleotide sequence ID" value="NZ_CP010554.1"/>
</dbReference>
<dbReference type="AlphaFoldDB" id="A0A0C5JMP6"/>
<proteinExistence type="predicted"/>
<dbReference type="Pfam" id="PF12112">
    <property type="entry name" value="DUF3579"/>
    <property type="match status" value="1"/>
</dbReference>
<evidence type="ECO:0000313" key="2">
    <source>
        <dbReference type="Proteomes" id="UP000061603"/>
    </source>
</evidence>